<organism evidence="2 3">
    <name type="scientific">Tepidicaulis marinus</name>
    <dbReference type="NCBI Taxonomy" id="1333998"/>
    <lineage>
        <taxon>Bacteria</taxon>
        <taxon>Pseudomonadati</taxon>
        <taxon>Pseudomonadota</taxon>
        <taxon>Alphaproteobacteria</taxon>
        <taxon>Hyphomicrobiales</taxon>
        <taxon>Parvibaculaceae</taxon>
        <taxon>Tepidicaulis</taxon>
    </lineage>
</organism>
<gene>
    <name evidence="2" type="ORF">M2A_1981</name>
</gene>
<proteinExistence type="predicted"/>
<evidence type="ECO:0000313" key="2">
    <source>
        <dbReference type="EMBL" id="GAK45482.1"/>
    </source>
</evidence>
<dbReference type="eggNOG" id="COG2128">
    <property type="taxonomic scope" value="Bacteria"/>
</dbReference>
<accession>A0A081BBR4</accession>
<dbReference type="PANTHER" id="PTHR34846">
    <property type="entry name" value="4-CARBOXYMUCONOLACTONE DECARBOXYLASE FAMILY PROTEIN (AFU_ORTHOLOGUE AFUA_6G11590)"/>
    <property type="match status" value="1"/>
</dbReference>
<dbReference type="STRING" id="1333998.M2A_1981"/>
<dbReference type="GO" id="GO:0051920">
    <property type="term" value="F:peroxiredoxin activity"/>
    <property type="evidence" value="ECO:0007669"/>
    <property type="project" value="InterPro"/>
</dbReference>
<name>A0A081BBR4_9HYPH</name>
<feature type="domain" description="Carboxymuconolactone decarboxylase-like" evidence="1">
    <location>
        <begin position="41"/>
        <end position="119"/>
    </location>
</feature>
<dbReference type="RefSeq" id="WP_052379381.1">
    <property type="nucleotide sequence ID" value="NZ_BBIO01000009.1"/>
</dbReference>
<keyword evidence="3" id="KW-1185">Reference proteome</keyword>
<comment type="caution">
    <text evidence="2">The sequence shown here is derived from an EMBL/GenBank/DDBJ whole genome shotgun (WGS) entry which is preliminary data.</text>
</comment>
<sequence>MARLPYPDPASLAEKDRALLASLPPLNIFRMLAGAGPIFAPFMNLLDAYLNEGLLDGELRELVILRAGHKCGSAYELHQHERVSRLMGMSAERIAAASSPLPQEVYSGAENAALALTDELVSNVKASKEALDAARQHLSDAQVQELLIVIGIYLLVCRYLETLEIDLEDEEIAVTGLDEIKAGVGALHAQKG</sequence>
<dbReference type="AlphaFoldDB" id="A0A081BBR4"/>
<dbReference type="SUPFAM" id="SSF69118">
    <property type="entry name" value="AhpD-like"/>
    <property type="match status" value="1"/>
</dbReference>
<dbReference type="Pfam" id="PF02627">
    <property type="entry name" value="CMD"/>
    <property type="match status" value="1"/>
</dbReference>
<dbReference type="EMBL" id="BBIO01000009">
    <property type="protein sequence ID" value="GAK45482.1"/>
    <property type="molecule type" value="Genomic_DNA"/>
</dbReference>
<dbReference type="Gene3D" id="1.20.1290.10">
    <property type="entry name" value="AhpD-like"/>
    <property type="match status" value="1"/>
</dbReference>
<dbReference type="InterPro" id="IPR003779">
    <property type="entry name" value="CMD-like"/>
</dbReference>
<dbReference type="PANTHER" id="PTHR34846:SF11">
    <property type="entry name" value="4-CARBOXYMUCONOLACTONE DECARBOXYLASE FAMILY PROTEIN (AFU_ORTHOLOGUE AFUA_6G11590)"/>
    <property type="match status" value="1"/>
</dbReference>
<reference evidence="2 3" key="1">
    <citation type="submission" date="2014-07" db="EMBL/GenBank/DDBJ databases">
        <title>Tepidicaulis marinum gen. nov., sp. nov., a novel marine bacterium denitrifying nitrate to nitrous oxide strictly under microaerobic conditions.</title>
        <authorList>
            <person name="Takeuchi M."/>
            <person name="Yamagishi T."/>
            <person name="Kamagata Y."/>
            <person name="Oshima K."/>
            <person name="Hattori M."/>
            <person name="Katayama T."/>
            <person name="Hanada S."/>
            <person name="Tamaki H."/>
            <person name="Marumo K."/>
            <person name="Maeda H."/>
            <person name="Nedachi M."/>
            <person name="Iwasaki W."/>
            <person name="Suwa Y."/>
            <person name="Sakata S."/>
        </authorList>
    </citation>
    <scope>NUCLEOTIDE SEQUENCE [LARGE SCALE GENOMIC DNA]</scope>
    <source>
        <strain evidence="2 3">MA2</strain>
    </source>
</reference>
<dbReference type="Proteomes" id="UP000028702">
    <property type="component" value="Unassembled WGS sequence"/>
</dbReference>
<dbReference type="InterPro" id="IPR029032">
    <property type="entry name" value="AhpD-like"/>
</dbReference>
<evidence type="ECO:0000259" key="1">
    <source>
        <dbReference type="Pfam" id="PF02627"/>
    </source>
</evidence>
<protein>
    <submittedName>
        <fullName evidence="2">Carboxymuconolactone decarboxylase</fullName>
    </submittedName>
</protein>
<evidence type="ECO:0000313" key="3">
    <source>
        <dbReference type="Proteomes" id="UP000028702"/>
    </source>
</evidence>